<dbReference type="PANTHER" id="PTHR43649">
    <property type="entry name" value="ARABINOSE-BINDING PROTEIN-RELATED"/>
    <property type="match status" value="1"/>
</dbReference>
<comment type="caution">
    <text evidence="2">The sequence shown here is derived from an EMBL/GenBank/DDBJ whole genome shotgun (WGS) entry which is preliminary data.</text>
</comment>
<evidence type="ECO:0000313" key="2">
    <source>
        <dbReference type="EMBL" id="PXY24047.1"/>
    </source>
</evidence>
<evidence type="ECO:0000313" key="3">
    <source>
        <dbReference type="Proteomes" id="UP000247892"/>
    </source>
</evidence>
<dbReference type="PANTHER" id="PTHR43649:SF12">
    <property type="entry name" value="DIACETYLCHITOBIOSE BINDING PROTEIN DASA"/>
    <property type="match status" value="1"/>
</dbReference>
<dbReference type="InterPro" id="IPR006059">
    <property type="entry name" value="SBP"/>
</dbReference>
<dbReference type="AlphaFoldDB" id="A0A318M1V2"/>
<evidence type="ECO:0000256" key="1">
    <source>
        <dbReference type="SAM" id="SignalP"/>
    </source>
</evidence>
<protein>
    <submittedName>
        <fullName evidence="2">Sugar ABC transporter substrate-binding protein</fullName>
    </submittedName>
</protein>
<accession>A0A318M1V2</accession>
<keyword evidence="3" id="KW-1185">Reference proteome</keyword>
<organism evidence="2 3">
    <name type="scientific">Prauserella flavalba</name>
    <dbReference type="NCBI Taxonomy" id="1477506"/>
    <lineage>
        <taxon>Bacteria</taxon>
        <taxon>Bacillati</taxon>
        <taxon>Actinomycetota</taxon>
        <taxon>Actinomycetes</taxon>
        <taxon>Pseudonocardiales</taxon>
        <taxon>Pseudonocardiaceae</taxon>
        <taxon>Prauserella</taxon>
    </lineage>
</organism>
<dbReference type="SUPFAM" id="SSF53850">
    <property type="entry name" value="Periplasmic binding protein-like II"/>
    <property type="match status" value="1"/>
</dbReference>
<proteinExistence type="predicted"/>
<dbReference type="Pfam" id="PF01547">
    <property type="entry name" value="SBP_bac_1"/>
    <property type="match status" value="1"/>
</dbReference>
<dbReference type="EMBL" id="MASU01000013">
    <property type="protein sequence ID" value="PXY24047.1"/>
    <property type="molecule type" value="Genomic_DNA"/>
</dbReference>
<dbReference type="RefSeq" id="WP_110341913.1">
    <property type="nucleotide sequence ID" value="NZ_JBHVKT010000057.1"/>
</dbReference>
<dbReference type="InterPro" id="IPR050490">
    <property type="entry name" value="Bact_solute-bd_prot1"/>
</dbReference>
<dbReference type="PROSITE" id="PS51257">
    <property type="entry name" value="PROKAR_LIPOPROTEIN"/>
    <property type="match status" value="1"/>
</dbReference>
<keyword evidence="1" id="KW-0732">Signal</keyword>
<dbReference type="Proteomes" id="UP000247892">
    <property type="component" value="Unassembled WGS sequence"/>
</dbReference>
<dbReference type="OrthoDB" id="9770625at2"/>
<dbReference type="Gene3D" id="3.40.190.10">
    <property type="entry name" value="Periplasmic binding protein-like II"/>
    <property type="match status" value="2"/>
</dbReference>
<feature type="chain" id="PRO_5038531716" evidence="1">
    <location>
        <begin position="31"/>
        <end position="454"/>
    </location>
</feature>
<sequence length="454" mass="49641">MRNAFGRRRRGRLSAVLLSALLLVTGCAGAGAIGAGTQTLVIAIVANPQMNDAIALSDRFEREHPGIELKFVSLPENQARAKITASTATQGGEFDVVMISNYETPQWAANGWLENLQPYIDASEGYDAGDFIPSIRQSLSHEGSMYAVPFYGESSFLAYRKDLFEQAGITMPKNPTWQQIADFAARLHDPANGVAGICLRGKPGWGESLAPFTTVVNTFGGRWFDRDWNAQLTSPEFKAAANFYVNLVREHGETGASSAGFSECGTRYGQGQAAMWYDATVMAGTNEDPASSTVAGKSGYVAAPVEKTDASGWLYTWSLAMPKVTENKQAAWDFMRWMTDKRFVQTVGEEFGWNRVPPGCRQSTYDIPEYREAAKAYAQPTLDGIRDASQDKTMTEPVPYPGIQFVGIPEFQDLGTRVSQQLSAAIAGQKSVDEALEQAQEYAETVGQAYRETQ</sequence>
<gene>
    <name evidence="2" type="ORF">BA062_27725</name>
</gene>
<name>A0A318M1V2_9PSEU</name>
<reference evidence="2 3" key="1">
    <citation type="submission" date="2016-07" db="EMBL/GenBank/DDBJ databases">
        <title>Draft genome sequence of Prauserella sp. YIM 121212, isolated from alkaline soil.</title>
        <authorList>
            <person name="Ruckert C."/>
            <person name="Albersmeier A."/>
            <person name="Jiang C.-L."/>
            <person name="Jiang Y."/>
            <person name="Kalinowski J."/>
            <person name="Schneider O."/>
            <person name="Winkler A."/>
            <person name="Zotchev S.B."/>
        </authorList>
    </citation>
    <scope>NUCLEOTIDE SEQUENCE [LARGE SCALE GENOMIC DNA]</scope>
    <source>
        <strain evidence="2 3">YIM 121212</strain>
    </source>
</reference>
<feature type="signal peptide" evidence="1">
    <location>
        <begin position="1"/>
        <end position="30"/>
    </location>
</feature>
<dbReference type="CDD" id="cd13585">
    <property type="entry name" value="PBP2_TMBP_like"/>
    <property type="match status" value="1"/>
</dbReference>